<feature type="compositionally biased region" description="Low complexity" evidence="2">
    <location>
        <begin position="1350"/>
        <end position="1364"/>
    </location>
</feature>
<dbReference type="FunCoup" id="W5M4F5">
    <property type="interactions" value="579"/>
</dbReference>
<feature type="compositionally biased region" description="Basic and acidic residues" evidence="2">
    <location>
        <begin position="440"/>
        <end position="449"/>
    </location>
</feature>
<dbReference type="SMART" id="SM00324">
    <property type="entry name" value="RhoGAP"/>
    <property type="match status" value="1"/>
</dbReference>
<dbReference type="InterPro" id="IPR051576">
    <property type="entry name" value="PX-Rho_GAP"/>
</dbReference>
<dbReference type="Pfam" id="PF00620">
    <property type="entry name" value="RhoGAP"/>
    <property type="match status" value="1"/>
</dbReference>
<evidence type="ECO:0000256" key="2">
    <source>
        <dbReference type="SAM" id="MobiDB-lite"/>
    </source>
</evidence>
<dbReference type="OrthoDB" id="79452at2759"/>
<proteinExistence type="predicted"/>
<protein>
    <submittedName>
        <fullName evidence="4">Rho GTPase activating protein 31</fullName>
    </submittedName>
</protein>
<dbReference type="InterPro" id="IPR008936">
    <property type="entry name" value="Rho_GTPase_activation_prot"/>
</dbReference>
<reference evidence="4" key="2">
    <citation type="submission" date="2025-08" db="UniProtKB">
        <authorList>
            <consortium name="Ensembl"/>
        </authorList>
    </citation>
    <scope>IDENTIFICATION</scope>
</reference>
<feature type="region of interest" description="Disordered" evidence="2">
    <location>
        <begin position="348"/>
        <end position="484"/>
    </location>
</feature>
<accession>W5M4F5</accession>
<keyword evidence="1" id="KW-0343">GTPase activation</keyword>
<dbReference type="eggNOG" id="KOG1449">
    <property type="taxonomic scope" value="Eukaryota"/>
</dbReference>
<dbReference type="InParanoid" id="W5M4F5"/>
<evidence type="ECO:0000313" key="5">
    <source>
        <dbReference type="Proteomes" id="UP000018468"/>
    </source>
</evidence>
<dbReference type="Bgee" id="ENSLOCG00000002771">
    <property type="expression patterns" value="Expressed in zone of skin and 9 other cell types or tissues"/>
</dbReference>
<feature type="region of interest" description="Disordered" evidence="2">
    <location>
        <begin position="535"/>
        <end position="565"/>
    </location>
</feature>
<dbReference type="GO" id="GO:0005096">
    <property type="term" value="F:GTPase activator activity"/>
    <property type="evidence" value="ECO:0000318"/>
    <property type="project" value="GO_Central"/>
</dbReference>
<feature type="compositionally biased region" description="Polar residues" evidence="2">
    <location>
        <begin position="383"/>
        <end position="392"/>
    </location>
</feature>
<dbReference type="CTD" id="57514"/>
<feature type="compositionally biased region" description="Basic and acidic residues" evidence="2">
    <location>
        <begin position="798"/>
        <end position="808"/>
    </location>
</feature>
<reference evidence="5" key="1">
    <citation type="submission" date="2011-12" db="EMBL/GenBank/DDBJ databases">
        <title>The Draft Genome of Lepisosteus oculatus.</title>
        <authorList>
            <consortium name="The Broad Institute Genome Assembly &amp; Analysis Group"/>
            <consortium name="Computational R&amp;D Group"/>
            <consortium name="and Sequencing Platform"/>
            <person name="Di Palma F."/>
            <person name="Alfoldi J."/>
            <person name="Johnson J."/>
            <person name="Berlin A."/>
            <person name="Gnerre S."/>
            <person name="Jaffe D."/>
            <person name="MacCallum I."/>
            <person name="Young S."/>
            <person name="Walker B.J."/>
            <person name="Lander E.S."/>
            <person name="Lindblad-Toh K."/>
        </authorList>
    </citation>
    <scope>NUCLEOTIDE SEQUENCE [LARGE SCALE GENOMIC DNA]</scope>
</reference>
<dbReference type="SUPFAM" id="SSF48350">
    <property type="entry name" value="GTPase activation domain, GAP"/>
    <property type="match status" value="1"/>
</dbReference>
<evidence type="ECO:0000313" key="4">
    <source>
        <dbReference type="Ensembl" id="ENSLOCP00000003263.1"/>
    </source>
</evidence>
<evidence type="ECO:0000259" key="3">
    <source>
        <dbReference type="PROSITE" id="PS50238"/>
    </source>
</evidence>
<feature type="region of interest" description="Disordered" evidence="2">
    <location>
        <begin position="1264"/>
        <end position="1404"/>
    </location>
</feature>
<dbReference type="PANTHER" id="PTHR15729">
    <property type="entry name" value="CDC42 GTPASE-ACTIVATING PROTEIN"/>
    <property type="match status" value="1"/>
</dbReference>
<dbReference type="GO" id="GO:0030027">
    <property type="term" value="C:lamellipodium"/>
    <property type="evidence" value="ECO:0000318"/>
    <property type="project" value="GO_Central"/>
</dbReference>
<feature type="region of interest" description="Disordered" evidence="2">
    <location>
        <begin position="602"/>
        <end position="634"/>
    </location>
</feature>
<feature type="compositionally biased region" description="Basic and acidic residues" evidence="2">
    <location>
        <begin position="267"/>
        <end position="276"/>
    </location>
</feature>
<dbReference type="InterPro" id="IPR000198">
    <property type="entry name" value="RhoGAP_dom"/>
</dbReference>
<dbReference type="GO" id="GO:0007264">
    <property type="term" value="P:small GTPase-mediated signal transduction"/>
    <property type="evidence" value="ECO:0000318"/>
    <property type="project" value="GO_Central"/>
</dbReference>
<feature type="region of interest" description="Disordered" evidence="2">
    <location>
        <begin position="1069"/>
        <end position="1110"/>
    </location>
</feature>
<dbReference type="EMBL" id="AHAT01003267">
    <property type="status" value="NOT_ANNOTATED_CDS"/>
    <property type="molecule type" value="Genomic_DNA"/>
</dbReference>
<dbReference type="PANTHER" id="PTHR15729:SF3">
    <property type="entry name" value="RHO GTPASE-ACTIVATING PROTEIN 31"/>
    <property type="match status" value="1"/>
</dbReference>
<organism evidence="4 5">
    <name type="scientific">Lepisosteus oculatus</name>
    <name type="common">Spotted gar</name>
    <dbReference type="NCBI Taxonomy" id="7918"/>
    <lineage>
        <taxon>Eukaryota</taxon>
        <taxon>Metazoa</taxon>
        <taxon>Chordata</taxon>
        <taxon>Craniata</taxon>
        <taxon>Vertebrata</taxon>
        <taxon>Euteleostomi</taxon>
        <taxon>Actinopterygii</taxon>
        <taxon>Neopterygii</taxon>
        <taxon>Holostei</taxon>
        <taxon>Semionotiformes</taxon>
        <taxon>Lepisosteidae</taxon>
        <taxon>Lepisosteus</taxon>
    </lineage>
</organism>
<dbReference type="OMA" id="TVMSLWT"/>
<feature type="compositionally biased region" description="Polar residues" evidence="2">
    <location>
        <begin position="1069"/>
        <end position="1080"/>
    </location>
</feature>
<reference evidence="4" key="3">
    <citation type="submission" date="2025-09" db="UniProtKB">
        <authorList>
            <consortium name="Ensembl"/>
        </authorList>
    </citation>
    <scope>IDENTIFICATION</scope>
</reference>
<feature type="region of interest" description="Disordered" evidence="2">
    <location>
        <begin position="257"/>
        <end position="278"/>
    </location>
</feature>
<dbReference type="CDD" id="cd04384">
    <property type="entry name" value="RhoGAP_CdGAP"/>
    <property type="match status" value="1"/>
</dbReference>
<feature type="compositionally biased region" description="Basic and acidic residues" evidence="2">
    <location>
        <begin position="762"/>
        <end position="786"/>
    </location>
</feature>
<dbReference type="PROSITE" id="PS50238">
    <property type="entry name" value="RHOGAP"/>
    <property type="match status" value="1"/>
</dbReference>
<dbReference type="STRING" id="7918.ENSLOCP00000003263"/>
<dbReference type="GeneID" id="102692393"/>
<evidence type="ECO:0000256" key="1">
    <source>
        <dbReference type="ARBA" id="ARBA00022468"/>
    </source>
</evidence>
<feature type="region of interest" description="Disordered" evidence="2">
    <location>
        <begin position="762"/>
        <end position="841"/>
    </location>
</feature>
<keyword evidence="5" id="KW-1185">Reference proteome</keyword>
<dbReference type="KEGG" id="loc:102692393"/>
<feature type="domain" description="Rho-GAP" evidence="3">
    <location>
        <begin position="21"/>
        <end position="216"/>
    </location>
</feature>
<dbReference type="Gene3D" id="1.10.555.10">
    <property type="entry name" value="Rho GTPase activation protein"/>
    <property type="match status" value="1"/>
</dbReference>
<sequence length="1472" mass="161911">MKNKAAKQKSKRKGSVSAFGCDLTEYLQSSGQDVPQVLKSCAEFIEEHGIVDGIYRLSGITSNIQRLRQEFGSDQSPDLTREVYLQDIHCVGSLCKLYFRELPNPLLTYDLYKKFTDAVAAKDEQEQLACIQNVIKELPASHYRTLEYLVKHLTHLASFSAQTNMHARNLALVWAPNLLRSKEIEVSACNGDAAFLEVRVQQTVVEFILIHRDQIFNNSTSPPAAKKEECSTETRCAALPASGQCPPMKLVSLEEAQARSLGPNHPARRERQRENSLPDASTATLYHTVIDLPDSKRKFSGKSKKWKSIFNLGRSITESKGKLSRNGSVFVRGQKLSEKAAIRPAKSMDSLCSLPTEDDDKDNEFKRSPGSSGLFMPAFKSRTLGSGSSYDLSKTDHEWDYEPGQLPGAEGGGSPGPPRDAKPATKTTPPPQSTVPEQLKVFKGEDLSRCEPTSPKTRRMFYSTSASDGTSKPAFPGSLFPLESSPRHQRKALNISEPFAVSVPLRVSAVISSNSTPCRAAGKDKQTLLCVSEEPCAKPSGEGPLPERGVGSGTSLSPKRNEKHVTVVSGGEAVIISMDVTDGHKGQKTDLREGHGQVIEISEPPQLSGPVSGEDKAHSQTAKAQEPPSEPGRHAFSLGLDAATRTDCAQTIKPSDLRPADSVTPEKQLDILQEQHQGMSTLSELDGTSNSMDELWPEIQLELKIIEPDVDLIEDKFEPSPGFTFNTSDDVLPNPNVHTKRRSSFPTYPLLSIGQSAVDHKTFKTSPQDEHTPQTDFKGNSERRLSFDTSFEFNPKTEIGRKETEQKPLHKQMSGSGSRSHLPPLLQSKDKDRRPCPAVETQTFPTKISESVSDLTWVGPVAMRRDSESGPEDGPKTKEVRTSINPAGLIDVAGRCEKAAEGPRPVQAGDKDFPVELRRSIVRLSKHMEDRPQSLDLSERDEEDTGALELVEPWEDYSTTTQWVTSPLHSPKANDFFERPEGVPSCATTENIFFNKSNPTVSADTRQGKKELQADGIKHTNPDFSFEPISLGCAFQAQGEMSSKKSTDLQSQKPLLPLNNSANQVEINKKTGTPPGNIQTAAPRDSLSHIGPAKAQTRNHPRSEKEMDATSQKHAMNEIHSLTSQEVLELDTHKDNTVQKHRPSSLNLDLGKQFTHPYLKETLGNPHQQNTDLSSAAFTFRGSITPSEPLRASENKGKAKYSSSSLELEMFLTDRQAPVRRNSAPVSVSSIRTSFMVKTCQARAVPVIPPKIQYTQIPQPLQVKNSECQLEKEPEKTAGSSSSKREPEPSPPLPFVGDPKDEKENNEPAPKTIRQAGGNASVEMPLSKSAAPTDPPVLRRKRSSNGEAFLDSPLSSRLDRSPGLQKPSFRARPNRPQSLILFSPPFPIMDHPASGEGNKSLLSPIKSPTETAALDALSKEFPDNLKTPEGVTLRNKMTMPKSGQRLETSTSCFYQPQRRSMIFDSRSNRQIE</sequence>
<dbReference type="GeneTree" id="ENSGT00940000159458"/>
<dbReference type="FunFam" id="1.10.555.10:FF:000002">
    <property type="entry name" value="rho GTPase-activating protein 32 isoform X1"/>
    <property type="match status" value="1"/>
</dbReference>
<feature type="region of interest" description="Disordered" evidence="2">
    <location>
        <begin position="1416"/>
        <end position="1451"/>
    </location>
</feature>
<dbReference type="Ensembl" id="ENSLOCT00000003270.1">
    <property type="protein sequence ID" value="ENSLOCP00000003263.1"/>
    <property type="gene ID" value="ENSLOCG00000002771.1"/>
</dbReference>
<name>W5M4F5_LEPOC</name>
<dbReference type="Proteomes" id="UP000018468">
    <property type="component" value="Linkage group LG3"/>
</dbReference>
<feature type="region of interest" description="Disordered" evidence="2">
    <location>
        <begin position="724"/>
        <end position="743"/>
    </location>
</feature>